<gene>
    <name evidence="1" type="ORF">G2W53_039987</name>
</gene>
<evidence type="ECO:0000313" key="2">
    <source>
        <dbReference type="Proteomes" id="UP000634136"/>
    </source>
</evidence>
<keyword evidence="1" id="KW-0378">Hydrolase</keyword>
<name>A0A834SQR1_9FABA</name>
<accession>A0A834SQR1</accession>
<evidence type="ECO:0000313" key="1">
    <source>
        <dbReference type="EMBL" id="KAF7807826.1"/>
    </source>
</evidence>
<keyword evidence="1" id="KW-0540">Nuclease</keyword>
<keyword evidence="2" id="KW-1185">Reference proteome</keyword>
<keyword evidence="1" id="KW-0255">Endonuclease</keyword>
<protein>
    <submittedName>
        <fullName evidence="1">Putative rRNA intron-encoded homing endonuclease</fullName>
    </submittedName>
</protein>
<organism evidence="1 2">
    <name type="scientific">Senna tora</name>
    <dbReference type="NCBI Taxonomy" id="362788"/>
    <lineage>
        <taxon>Eukaryota</taxon>
        <taxon>Viridiplantae</taxon>
        <taxon>Streptophyta</taxon>
        <taxon>Embryophyta</taxon>
        <taxon>Tracheophyta</taxon>
        <taxon>Spermatophyta</taxon>
        <taxon>Magnoliopsida</taxon>
        <taxon>eudicotyledons</taxon>
        <taxon>Gunneridae</taxon>
        <taxon>Pentapetalae</taxon>
        <taxon>rosids</taxon>
        <taxon>fabids</taxon>
        <taxon>Fabales</taxon>
        <taxon>Fabaceae</taxon>
        <taxon>Caesalpinioideae</taxon>
        <taxon>Cassia clade</taxon>
        <taxon>Senna</taxon>
    </lineage>
</organism>
<proteinExistence type="predicted"/>
<dbReference type="Proteomes" id="UP000634136">
    <property type="component" value="Unassembled WGS sequence"/>
</dbReference>
<dbReference type="AlphaFoldDB" id="A0A834SQR1"/>
<comment type="caution">
    <text evidence="1">The sequence shown here is derived from an EMBL/GenBank/DDBJ whole genome shotgun (WGS) entry which is preliminary data.</text>
</comment>
<dbReference type="EMBL" id="JAAIUW010000012">
    <property type="protein sequence ID" value="KAF7807826.1"/>
    <property type="molecule type" value="Genomic_DNA"/>
</dbReference>
<dbReference type="GO" id="GO:0004519">
    <property type="term" value="F:endonuclease activity"/>
    <property type="evidence" value="ECO:0007669"/>
    <property type="project" value="UniProtKB-KW"/>
</dbReference>
<sequence length="196" mass="21148">MIPWFGTTASRRAVFMGIEGLASRLLAVVEVIGCHLMATARPFGINCSFGINFLATVGRGRGDRLPYDGNDPSLRCKWFSLRNTCLALLDYFHWMSPFARVFVHMGCVPAFLPKGINSLGVVMIVGPMPLCCQPINAEVVFIKYVHPSVSPIKKLVVGPWVGSIDPPLVCTGRLVPSAGDALLALIGCVVPPVLLL</sequence>
<reference evidence="1" key="1">
    <citation type="submission" date="2020-09" db="EMBL/GenBank/DDBJ databases">
        <title>Genome-Enabled Discovery of Anthraquinone Biosynthesis in Senna tora.</title>
        <authorList>
            <person name="Kang S.-H."/>
            <person name="Pandey R.P."/>
            <person name="Lee C.-M."/>
            <person name="Sim J.-S."/>
            <person name="Jeong J.-T."/>
            <person name="Choi B.-S."/>
            <person name="Jung M."/>
            <person name="Ginzburg D."/>
            <person name="Zhao K."/>
            <person name="Won S.Y."/>
            <person name="Oh T.-J."/>
            <person name="Yu Y."/>
            <person name="Kim N.-H."/>
            <person name="Lee O.R."/>
            <person name="Lee T.-H."/>
            <person name="Bashyal P."/>
            <person name="Kim T.-S."/>
            <person name="Lee W.-H."/>
            <person name="Kawkins C."/>
            <person name="Kim C.-K."/>
            <person name="Kim J.S."/>
            <person name="Ahn B.O."/>
            <person name="Rhee S.Y."/>
            <person name="Sohng J.K."/>
        </authorList>
    </citation>
    <scope>NUCLEOTIDE SEQUENCE</scope>
    <source>
        <tissue evidence="1">Leaf</tissue>
    </source>
</reference>